<dbReference type="InterPro" id="IPR017871">
    <property type="entry name" value="ABC_transporter-like_CS"/>
</dbReference>
<keyword evidence="7" id="KW-1185">Reference proteome</keyword>
<evidence type="ECO:0000256" key="4">
    <source>
        <dbReference type="ARBA" id="ARBA00022840"/>
    </source>
</evidence>
<dbReference type="SMART" id="SM00382">
    <property type="entry name" value="AAA"/>
    <property type="match status" value="1"/>
</dbReference>
<dbReference type="CDD" id="cd03293">
    <property type="entry name" value="ABC_NrtD_SsuB_transporters"/>
    <property type="match status" value="1"/>
</dbReference>
<dbReference type="PROSITE" id="PS00211">
    <property type="entry name" value="ABC_TRANSPORTER_1"/>
    <property type="match status" value="1"/>
</dbReference>
<comment type="caution">
    <text evidence="6">The sequence shown here is derived from an EMBL/GenBank/DDBJ whole genome shotgun (WGS) entry which is preliminary data.</text>
</comment>
<evidence type="ECO:0000256" key="1">
    <source>
        <dbReference type="ARBA" id="ARBA00005417"/>
    </source>
</evidence>
<dbReference type="Gene3D" id="3.40.50.300">
    <property type="entry name" value="P-loop containing nucleotide triphosphate hydrolases"/>
    <property type="match status" value="1"/>
</dbReference>
<dbReference type="EMBL" id="JAEKJA010000002">
    <property type="protein sequence ID" value="MBJ3774771.1"/>
    <property type="molecule type" value="Genomic_DNA"/>
</dbReference>
<sequence length="262" mass="28702">MSLPDTTVPAREVAVKVDGVGMVYPTGTEALRDIAVEFPRGALVSLLGPSGCGKTTLLKIIAGLIEPTRGQVIINGTTVHGPSPASAFVFQDFALMPWATVLRNVAFGLELRGVRKREREAIARKYIAEVGLAGAENRYPHEMSGGMRQRAGLARALAVDADVLLMDEPFSAIDEQMRRKLQEDLLSLLRVEKKTVIFVTHSIEEAVYLSDRIVILSPNPGEVSQVVDTSLAHEGDPETIRRDPRYVALVDEIWSGLKRYLD</sequence>
<dbReference type="SUPFAM" id="SSF52540">
    <property type="entry name" value="P-loop containing nucleoside triphosphate hydrolases"/>
    <property type="match status" value="1"/>
</dbReference>
<dbReference type="GO" id="GO:0005524">
    <property type="term" value="F:ATP binding"/>
    <property type="evidence" value="ECO:0007669"/>
    <property type="project" value="UniProtKB-KW"/>
</dbReference>
<dbReference type="RefSeq" id="WP_198880668.1">
    <property type="nucleotide sequence ID" value="NZ_JAEKJA010000002.1"/>
</dbReference>
<feature type="domain" description="ABC transporter" evidence="5">
    <location>
        <begin position="15"/>
        <end position="243"/>
    </location>
</feature>
<name>A0A934ILT7_9HYPH</name>
<dbReference type="AlphaFoldDB" id="A0A934ILT7"/>
<dbReference type="Pfam" id="PF00005">
    <property type="entry name" value="ABC_tran"/>
    <property type="match status" value="1"/>
</dbReference>
<organism evidence="6 7">
    <name type="scientific">Acuticoccus mangrovi</name>
    <dbReference type="NCBI Taxonomy" id="2796142"/>
    <lineage>
        <taxon>Bacteria</taxon>
        <taxon>Pseudomonadati</taxon>
        <taxon>Pseudomonadota</taxon>
        <taxon>Alphaproteobacteria</taxon>
        <taxon>Hyphomicrobiales</taxon>
        <taxon>Amorphaceae</taxon>
        <taxon>Acuticoccus</taxon>
    </lineage>
</organism>
<evidence type="ECO:0000256" key="2">
    <source>
        <dbReference type="ARBA" id="ARBA00022448"/>
    </source>
</evidence>
<dbReference type="InterPro" id="IPR027417">
    <property type="entry name" value="P-loop_NTPase"/>
</dbReference>
<proteinExistence type="inferred from homology"/>
<dbReference type="InterPro" id="IPR003593">
    <property type="entry name" value="AAA+_ATPase"/>
</dbReference>
<dbReference type="PANTHER" id="PTHR42788">
    <property type="entry name" value="TAURINE IMPORT ATP-BINDING PROTEIN-RELATED"/>
    <property type="match status" value="1"/>
</dbReference>
<evidence type="ECO:0000313" key="6">
    <source>
        <dbReference type="EMBL" id="MBJ3774771.1"/>
    </source>
</evidence>
<keyword evidence="3" id="KW-0547">Nucleotide-binding</keyword>
<dbReference type="InterPro" id="IPR050166">
    <property type="entry name" value="ABC_transporter_ATP-bind"/>
</dbReference>
<reference evidence="6" key="1">
    <citation type="submission" date="2020-12" db="EMBL/GenBank/DDBJ databases">
        <title>Bacterial taxonomy.</title>
        <authorList>
            <person name="Pan X."/>
        </authorList>
    </citation>
    <scope>NUCLEOTIDE SEQUENCE</scope>
    <source>
        <strain evidence="6">B2012</strain>
    </source>
</reference>
<evidence type="ECO:0000313" key="7">
    <source>
        <dbReference type="Proteomes" id="UP000609531"/>
    </source>
</evidence>
<dbReference type="InterPro" id="IPR003439">
    <property type="entry name" value="ABC_transporter-like_ATP-bd"/>
</dbReference>
<evidence type="ECO:0000259" key="5">
    <source>
        <dbReference type="PROSITE" id="PS50893"/>
    </source>
</evidence>
<evidence type="ECO:0000256" key="3">
    <source>
        <dbReference type="ARBA" id="ARBA00022741"/>
    </source>
</evidence>
<dbReference type="PROSITE" id="PS50893">
    <property type="entry name" value="ABC_TRANSPORTER_2"/>
    <property type="match status" value="1"/>
</dbReference>
<comment type="similarity">
    <text evidence="1">Belongs to the ABC transporter superfamily.</text>
</comment>
<dbReference type="Proteomes" id="UP000609531">
    <property type="component" value="Unassembled WGS sequence"/>
</dbReference>
<dbReference type="GO" id="GO:0016887">
    <property type="term" value="F:ATP hydrolysis activity"/>
    <property type="evidence" value="ECO:0007669"/>
    <property type="project" value="InterPro"/>
</dbReference>
<gene>
    <name evidence="6" type="ORF">JCR33_03685</name>
</gene>
<accession>A0A934ILT7</accession>
<protein>
    <submittedName>
        <fullName evidence="6">ABC transporter ATP-binding protein</fullName>
    </submittedName>
</protein>
<dbReference type="PANTHER" id="PTHR42788:SF13">
    <property type="entry name" value="ALIPHATIC SULFONATES IMPORT ATP-BINDING PROTEIN SSUB"/>
    <property type="match status" value="1"/>
</dbReference>
<keyword evidence="2" id="KW-0813">Transport</keyword>
<keyword evidence="4 6" id="KW-0067">ATP-binding</keyword>